<accession>W7XL32</accession>
<dbReference type="GeneID" id="24439768"/>
<organism evidence="1 2">
    <name type="scientific">Tetrahymena thermophila (strain SB210)</name>
    <dbReference type="NCBI Taxonomy" id="312017"/>
    <lineage>
        <taxon>Eukaryota</taxon>
        <taxon>Sar</taxon>
        <taxon>Alveolata</taxon>
        <taxon>Ciliophora</taxon>
        <taxon>Intramacronucleata</taxon>
        <taxon>Oligohymenophorea</taxon>
        <taxon>Hymenostomatida</taxon>
        <taxon>Tetrahymenina</taxon>
        <taxon>Tetrahymenidae</taxon>
        <taxon>Tetrahymena</taxon>
    </lineage>
</organism>
<dbReference type="InParanoid" id="W7XL32"/>
<evidence type="ECO:0000313" key="1">
    <source>
        <dbReference type="EMBL" id="EWS75584.1"/>
    </source>
</evidence>
<reference evidence="2" key="1">
    <citation type="journal article" date="2006" name="PLoS Biol.">
        <title>Macronuclear genome sequence of the ciliate Tetrahymena thermophila, a model eukaryote.</title>
        <authorList>
            <person name="Eisen J.A."/>
            <person name="Coyne R.S."/>
            <person name="Wu M."/>
            <person name="Wu D."/>
            <person name="Thiagarajan M."/>
            <person name="Wortman J.R."/>
            <person name="Badger J.H."/>
            <person name="Ren Q."/>
            <person name="Amedeo P."/>
            <person name="Jones K.M."/>
            <person name="Tallon L.J."/>
            <person name="Delcher A.L."/>
            <person name="Salzberg S.L."/>
            <person name="Silva J.C."/>
            <person name="Haas B.J."/>
            <person name="Majoros W.H."/>
            <person name="Farzad M."/>
            <person name="Carlton J.M."/>
            <person name="Smith R.K. Jr."/>
            <person name="Garg J."/>
            <person name="Pearlman R.E."/>
            <person name="Karrer K.M."/>
            <person name="Sun L."/>
            <person name="Manning G."/>
            <person name="Elde N.C."/>
            <person name="Turkewitz A.P."/>
            <person name="Asai D.J."/>
            <person name="Wilkes D.E."/>
            <person name="Wang Y."/>
            <person name="Cai H."/>
            <person name="Collins K."/>
            <person name="Stewart B.A."/>
            <person name="Lee S.R."/>
            <person name="Wilamowska K."/>
            <person name="Weinberg Z."/>
            <person name="Ruzzo W.L."/>
            <person name="Wloga D."/>
            <person name="Gaertig J."/>
            <person name="Frankel J."/>
            <person name="Tsao C.-C."/>
            <person name="Gorovsky M.A."/>
            <person name="Keeling P.J."/>
            <person name="Waller R.F."/>
            <person name="Patron N.J."/>
            <person name="Cherry J.M."/>
            <person name="Stover N.A."/>
            <person name="Krieger C.J."/>
            <person name="del Toro C."/>
            <person name="Ryder H.F."/>
            <person name="Williamson S.C."/>
            <person name="Barbeau R.A."/>
            <person name="Hamilton E.P."/>
            <person name="Orias E."/>
        </authorList>
    </citation>
    <scope>NUCLEOTIDE SEQUENCE [LARGE SCALE GENOMIC DNA]</scope>
    <source>
        <strain evidence="2">SB210</strain>
    </source>
</reference>
<evidence type="ECO:0000313" key="2">
    <source>
        <dbReference type="Proteomes" id="UP000009168"/>
    </source>
</evidence>
<dbReference type="EMBL" id="GG662781">
    <property type="protein sequence ID" value="EWS75584.1"/>
    <property type="molecule type" value="Genomic_DNA"/>
</dbReference>
<protein>
    <submittedName>
        <fullName evidence="1">Uncharacterized protein</fullName>
    </submittedName>
</protein>
<dbReference type="AlphaFoldDB" id="W7XL32"/>
<dbReference type="KEGG" id="tet:TTHERM_000595518"/>
<gene>
    <name evidence="1" type="ORF">TTHERM_000595518</name>
</gene>
<sequence>MKCIHQHFKEQGNHRTHPTFAIFQKQLSWALMSLQRQEELIESAIEELPVGHAVHDPPLKKLQKLSLQNHQDSMVLFLSQQVQEVTRVSVVVEAGELAPQGHCMQDLSGLKSKEVPQQPVLQQQQPSALRVELASILAFTVTSKDNQISIKEFAFISLFTRLVFIFIKSQQLKF</sequence>
<dbReference type="RefSeq" id="XP_012651884.1">
    <property type="nucleotide sequence ID" value="XM_012796430.1"/>
</dbReference>
<proteinExistence type="predicted"/>
<name>W7XL32_TETTS</name>
<keyword evidence="2" id="KW-1185">Reference proteome</keyword>
<dbReference type="Proteomes" id="UP000009168">
    <property type="component" value="Unassembled WGS sequence"/>
</dbReference>